<feature type="domain" description="Histidine kinase" evidence="10">
    <location>
        <begin position="2389"/>
        <end position="2614"/>
    </location>
</feature>
<dbReference type="SUPFAM" id="SSF55785">
    <property type="entry name" value="PYP-like sensor domain (PAS domain)"/>
    <property type="match status" value="5"/>
</dbReference>
<comment type="catalytic activity">
    <reaction evidence="1">
        <text>ATP + protein L-histidine = ADP + protein N-phospho-L-histidine.</text>
        <dbReference type="EC" id="2.7.13.3"/>
    </reaction>
</comment>
<dbReference type="InterPro" id="IPR011009">
    <property type="entry name" value="Kinase-like_dom_sf"/>
</dbReference>
<feature type="domain" description="PAC" evidence="13">
    <location>
        <begin position="1971"/>
        <end position="2023"/>
    </location>
</feature>
<keyword evidence="5" id="KW-0418">Kinase</keyword>
<dbReference type="InterPro" id="IPR013655">
    <property type="entry name" value="PAS_fold_3"/>
</dbReference>
<dbReference type="SMART" id="SM00220">
    <property type="entry name" value="S_TKc"/>
    <property type="match status" value="1"/>
</dbReference>
<evidence type="ECO:0000259" key="11">
    <source>
        <dbReference type="PROSITE" id="PS50110"/>
    </source>
</evidence>
<dbReference type="RefSeq" id="WP_110987058.1">
    <property type="nucleotide sequence ID" value="NZ_CAWNWM010000010.1"/>
</dbReference>
<evidence type="ECO:0000256" key="3">
    <source>
        <dbReference type="ARBA" id="ARBA00022553"/>
    </source>
</evidence>
<dbReference type="Pfam" id="PF13191">
    <property type="entry name" value="AAA_16"/>
    <property type="match status" value="1"/>
</dbReference>
<dbReference type="InterPro" id="IPR004358">
    <property type="entry name" value="Sig_transdc_His_kin-like_C"/>
</dbReference>
<dbReference type="InterPro" id="IPR008271">
    <property type="entry name" value="Ser/Thr_kinase_AS"/>
</dbReference>
<dbReference type="InterPro" id="IPR036890">
    <property type="entry name" value="HATPase_C_sf"/>
</dbReference>
<dbReference type="SUPFAM" id="SSF47384">
    <property type="entry name" value="Homodimeric domain of signal transducing histidine kinase"/>
    <property type="match status" value="1"/>
</dbReference>
<feature type="domain" description="PAC" evidence="13">
    <location>
        <begin position="1708"/>
        <end position="1760"/>
    </location>
</feature>
<dbReference type="Pfam" id="PF08447">
    <property type="entry name" value="PAS_3"/>
    <property type="match status" value="3"/>
</dbReference>
<dbReference type="NCBIfam" id="TIGR00229">
    <property type="entry name" value="sensory_box"/>
    <property type="match status" value="5"/>
</dbReference>
<dbReference type="InterPro" id="IPR029016">
    <property type="entry name" value="GAF-like_dom_sf"/>
</dbReference>
<dbReference type="InterPro" id="IPR011006">
    <property type="entry name" value="CheY-like_superfamily"/>
</dbReference>
<dbReference type="SMART" id="SM00387">
    <property type="entry name" value="HATPase_c"/>
    <property type="match status" value="1"/>
</dbReference>
<dbReference type="CDD" id="cd00082">
    <property type="entry name" value="HisKA"/>
    <property type="match status" value="1"/>
</dbReference>
<dbReference type="Gene3D" id="1.10.510.10">
    <property type="entry name" value="Transferase(Phosphotransferase) domain 1"/>
    <property type="match status" value="1"/>
</dbReference>
<dbReference type="SUPFAM" id="SSF52172">
    <property type="entry name" value="CheY-like"/>
    <property type="match status" value="1"/>
</dbReference>
<dbReference type="PROSITE" id="PS50109">
    <property type="entry name" value="HIS_KIN"/>
    <property type="match status" value="1"/>
</dbReference>
<dbReference type="GO" id="GO:0005524">
    <property type="term" value="F:ATP binding"/>
    <property type="evidence" value="ECO:0007669"/>
    <property type="project" value="InterPro"/>
</dbReference>
<dbReference type="Gene3D" id="3.30.565.10">
    <property type="entry name" value="Histidine kinase-like ATPase, C-terminal domain"/>
    <property type="match status" value="1"/>
</dbReference>
<keyword evidence="6" id="KW-0902">Two-component regulatory system</keyword>
<proteinExistence type="predicted"/>
<gene>
    <name evidence="14" type="primary">arcB_4</name>
    <name evidence="14" type="ORF">C1752_03654</name>
</gene>
<feature type="domain" description="PAC" evidence="13">
    <location>
        <begin position="2093"/>
        <end position="2143"/>
    </location>
</feature>
<dbReference type="InterPro" id="IPR035965">
    <property type="entry name" value="PAS-like_dom_sf"/>
</dbReference>
<feature type="domain" description="PAC" evidence="13">
    <location>
        <begin position="1836"/>
        <end position="1888"/>
    </location>
</feature>
<dbReference type="FunFam" id="3.30.450.20:FF:000099">
    <property type="entry name" value="Sensory box sensor histidine kinase"/>
    <property type="match status" value="1"/>
</dbReference>
<evidence type="ECO:0000256" key="7">
    <source>
        <dbReference type="PROSITE-ProRule" id="PRU00169"/>
    </source>
</evidence>
<dbReference type="InterPro" id="IPR003661">
    <property type="entry name" value="HisK_dim/P_dom"/>
</dbReference>
<comment type="caution">
    <text evidence="14">The sequence shown here is derived from an EMBL/GenBank/DDBJ whole genome shotgun (WGS) entry which is preliminary data.</text>
</comment>
<evidence type="ECO:0000259" key="10">
    <source>
        <dbReference type="PROSITE" id="PS50109"/>
    </source>
</evidence>
<keyword evidence="15" id="KW-1185">Reference proteome</keyword>
<dbReference type="PROSITE" id="PS50110">
    <property type="entry name" value="RESPONSE_REGULATORY"/>
    <property type="match status" value="1"/>
</dbReference>
<dbReference type="InterPro" id="IPR001610">
    <property type="entry name" value="PAC"/>
</dbReference>
<dbReference type="InterPro" id="IPR003594">
    <property type="entry name" value="HATPase_dom"/>
</dbReference>
<dbReference type="Pfam" id="PF00069">
    <property type="entry name" value="Pkinase"/>
    <property type="match status" value="1"/>
</dbReference>
<feature type="domain" description="PAS" evidence="12">
    <location>
        <begin position="1918"/>
        <end position="1967"/>
    </location>
</feature>
<dbReference type="PROSITE" id="PS50112">
    <property type="entry name" value="PAS"/>
    <property type="match status" value="3"/>
</dbReference>
<reference evidence="14 15" key="1">
    <citation type="journal article" date="2018" name="Sci. Rep.">
        <title>A novel species of the marine cyanobacterium Acaryochloris with a unique pigment content and lifestyle.</title>
        <authorList>
            <person name="Partensky F."/>
            <person name="Six C."/>
            <person name="Ratin M."/>
            <person name="Garczarek L."/>
            <person name="Vaulot D."/>
            <person name="Probert I."/>
            <person name="Calteau A."/>
            <person name="Gourvil P."/>
            <person name="Marie D."/>
            <person name="Grebert T."/>
            <person name="Bouchier C."/>
            <person name="Le Panse S."/>
            <person name="Gachenot M."/>
            <person name="Rodriguez F."/>
            <person name="Garrido J.L."/>
        </authorList>
    </citation>
    <scope>NUCLEOTIDE SEQUENCE [LARGE SCALE GENOMIC DNA]</scope>
    <source>
        <strain evidence="14 15">RCC1774</strain>
    </source>
</reference>
<evidence type="ECO:0000313" key="15">
    <source>
        <dbReference type="Proteomes" id="UP000248857"/>
    </source>
</evidence>
<name>A0A2W1JV12_9CYAN</name>
<dbReference type="CDD" id="cd00130">
    <property type="entry name" value="PAS"/>
    <property type="match status" value="5"/>
</dbReference>
<dbReference type="Gene3D" id="3.40.50.2300">
    <property type="match status" value="1"/>
</dbReference>
<dbReference type="SMART" id="SM00388">
    <property type="entry name" value="HisKA"/>
    <property type="match status" value="1"/>
</dbReference>
<evidence type="ECO:0000256" key="5">
    <source>
        <dbReference type="ARBA" id="ARBA00022777"/>
    </source>
</evidence>
<feature type="domain" description="Protein kinase" evidence="9">
    <location>
        <begin position="15"/>
        <end position="273"/>
    </location>
</feature>
<dbReference type="InterPro" id="IPR041664">
    <property type="entry name" value="AAA_16"/>
</dbReference>
<dbReference type="SUPFAM" id="SSF55781">
    <property type="entry name" value="GAF domain-like"/>
    <property type="match status" value="2"/>
</dbReference>
<dbReference type="InterPro" id="IPR053159">
    <property type="entry name" value="Hybrid_Histidine_Kinase"/>
</dbReference>
<dbReference type="Pfam" id="PF13426">
    <property type="entry name" value="PAS_9"/>
    <property type="match status" value="2"/>
</dbReference>
<dbReference type="InterPro" id="IPR005467">
    <property type="entry name" value="His_kinase_dom"/>
</dbReference>
<dbReference type="PROSITE" id="PS00108">
    <property type="entry name" value="PROTEIN_KINASE_ST"/>
    <property type="match status" value="1"/>
</dbReference>
<protein>
    <recommendedName>
        <fullName evidence="2">histidine kinase</fullName>
        <ecNumber evidence="2">2.7.13.3</ecNumber>
    </recommendedName>
</protein>
<evidence type="ECO:0000256" key="2">
    <source>
        <dbReference type="ARBA" id="ARBA00012438"/>
    </source>
</evidence>
<dbReference type="Proteomes" id="UP000248857">
    <property type="component" value="Unassembled WGS sequence"/>
</dbReference>
<feature type="domain" description="PAC" evidence="13">
    <location>
        <begin position="1584"/>
        <end position="1634"/>
    </location>
</feature>
<evidence type="ECO:0000256" key="4">
    <source>
        <dbReference type="ARBA" id="ARBA00022679"/>
    </source>
</evidence>
<dbReference type="Pfam" id="PF01590">
    <property type="entry name" value="GAF"/>
    <property type="match status" value="2"/>
</dbReference>
<dbReference type="CDD" id="cd17546">
    <property type="entry name" value="REC_hyHK_CKI1_RcsC-like"/>
    <property type="match status" value="1"/>
</dbReference>
<dbReference type="SMART" id="SM00091">
    <property type="entry name" value="PAS"/>
    <property type="match status" value="5"/>
</dbReference>
<dbReference type="Gene3D" id="3.30.450.20">
    <property type="entry name" value="PAS domain"/>
    <property type="match status" value="5"/>
</dbReference>
<dbReference type="InterPro" id="IPR001789">
    <property type="entry name" value="Sig_transdc_resp-reg_receiver"/>
</dbReference>
<dbReference type="PANTHER" id="PTHR43642:SF1">
    <property type="entry name" value="HYBRID SIGNAL TRANSDUCTION HISTIDINE KINASE G"/>
    <property type="match status" value="1"/>
</dbReference>
<evidence type="ECO:0000256" key="1">
    <source>
        <dbReference type="ARBA" id="ARBA00000085"/>
    </source>
</evidence>
<dbReference type="InterPro" id="IPR000700">
    <property type="entry name" value="PAS-assoc_C"/>
</dbReference>
<dbReference type="SMART" id="SM00086">
    <property type="entry name" value="PAC"/>
    <property type="match status" value="5"/>
</dbReference>
<dbReference type="EC" id="2.7.13.3" evidence="2"/>
<dbReference type="SMART" id="SM00448">
    <property type="entry name" value="REC"/>
    <property type="match status" value="1"/>
</dbReference>
<sequence length="2852" mass="318771">MAFVVTDAFPIIHGYPITEQLHEGSQTAVYRAVSEARQCPVVLKIMKSCYPSFRELVQVRNQYILTQNLQIPGVVTPLSLESWENGYVLVMEDDDAIALHLYQQQLSCQAVLKIALQLADILHGLCQSHIIHKDIKPANILIHPETQQVKLIDFSIASLLPKEQQEVHSPDDLEGTLAYLSPEQTGRMNRGVDYRTDFYSLGVTLYELLTGERPFQSEDAMELVHCHLAHTPKPPQVINAHIPPQLSHLVLKLMAKNAEDRYQSALGLKHDLEICLEQLQDQGEIAAFELGQWDSCDRFSIPEKLYGRQAEVQTLLDAFERVTQGRSELMLVSGFSGIGKTAVVNEVHKPITRQKGYFIKGKFDQFNRNIPFSAFVQAFRGLMGQLLGESDAALVHWKTKILEAVGDSGQVLIEVIPELEHVIGCQSEAPKLSGTAAQNRFNLLFGQFIQVFTTPEHPLVIFLDDLQWADSASLKMLKLLMHQSEAGYLLVLGAYRDNEVFPTHPLMLMLGEMERLNAPHTLTLKPLSQSDITQWVTDTLLCSAEMAVPLSQLIYQKTKGNPFFTAQFLQGLHDDAHLYFDADVRAWQCDLTEIRQAALTDDVVAFMVSRLRQMPVATQDVLKIAACIGNRFELTTLAVVCEQSQEQVAANLWQSLQMGLVIPESETYKFFQTSNSAIASEDITVCYRFLHDRVQQAAYALIPEGEKQAIHLRIGQRLLQGQSAQGQPDSEELFAIVGQLNMGCDLLTTTAERNHLAQLNLQAGCKAKTSTAYAAAADYLDVAQQLLPSDSWTCDYQKTLDIFVETLKVEYLNTHFNQVDAVAEQILLQTQSLLDRIKVYEVQIRAWVGRGDQHQALATGLNALNLLKVPLLKSKPDSVADVAELIDAPAMLDPYQLAAMNIMAHMITPAWAVSPDNFKQITFTMVDLSLKHGNCAASTFGYIWYGTLLCESFGEMDEGYAFGRLAISLLEQFEACEFRSKVLNLYASCIGFWQEHIRASFPVHRDGIQSGLETGDLEFACYSAAEYSHYLLLAGLPLDEVRGEAEQKLAIIEHLKQTFHLDYIAPLLQTTLNLLGDSDDPALLVGAVYDETEHLPRLIEQQQLTTVFVIAFQKSFLNYLFGHFTQAVENGKVARDHCAGVTGTFFIPAELFYSSLARIACAEGGEAFQQSPERQNVEACLTKLQHWAKAAPMNYQHKCDLLEAELARCDRNFAVAIDRYDLAIAGARESEYLQEEALANELAAKFYLNWGKEKVAASYMQDAYNCYARWGAKAKIKDLERQYPRLLQPILQQATQAFRSLGAASIGNIHQSSHSLSTATVQGCSFNTTFDIAAVFKGTQALSNRLHLEDLLEQLTQIMLQNSGADRLVLLLPDPDGTWNVRVTATPETTQLLSEAFADFPNLPSQLIQYVKRTQETVTIDNLETDLPIIDEYLQMHQPRSVLCLPLVHQDHLRGLLYLQNQAAVGVFTCDRITVLNVLCSQAAISLANAQLYRLEQDRLRLLKASENRLRTLFNQASDAIFLLGKQGFIDCNQAAVALLQCPSKAELLALQPHQISPEWQPDGQRSQEKAKLFFREALQRCNLRFEWVHQRCDGEVFWAEITLTPIRYEGDIIFHCIVRDISDRKAAVDNLRASEQRFASLAAAVPVGIFRTDAAGNCTYVNDRWCQIAGVTFADAIGQGWRQGLYREDRDLIATEWSQSAQENRPFRLEYRFQKSDGTVTWVYGQSVAERDVDGQVIGYVGTITDIGDQKCTEAALHLSEARARATFDQAAVGLLEVDVQTQQCTRVNDFFCNLIGYTRAELLDMTVADLTHPEDVLASKTLLKQLYAGNIEDFALEKRYYRKDGTYFWSQTMVYLIKLQNGEAIYSVGLIQDISDQKRLEKERQQAESALQLSEARANAAFEQAAVGIAESNLRDGKITRTNSYFCKMMGYTAQELESMTGAELTLLEDQEKSREQLKKLYSGEIDSFIVEKRYQRQDKTNFWSTTTVSLIQTPDEQSPRCLTVVQDISDRKQAEKDLIFTKFVVDNISDDVFIFNMEGQVIEGNPSGCKHLRYSHEELCSLSIRDICPQAGTEWQNITQAIKQTQSLSLAIESEHRRKSGGVFPVDIVTNYLEFDGNEYIVGIARDISDRKAAEATVQLQLQQQQLLATITNAIRQNLDTDEIFQTTVNVVGAVFQVSRCVIYTYVTRPQPCLPVMADYAHDVCHLKDFVFPMVDTFGISHGSESNLVAPSHVPIMIGSERCSSPSPGNGSATSLQEAIIFVENSPYVQRILSQDQAICTVNIASEPQLVSVPSVIAATETCSLMSIRTSYQGQVNGMISLHQAHHCRQWTQEEISLIEAVAAQVGIALAQAQLLEQEQQQRQDLEAAKNAAEAANTAKSLFLANMSHELRTPLNAIMGFSSLMQQDAQLATLQREQLAIINRNGSHLLSMINDILEMSKIEAGTMALTSNAFDLYQFLDELKQVVLLKAEGKGLKLRFTHDPNIPQYVQVDEGKLRQILLNLLGNALKFTQVGQVSLGVALLSRFEEPIQSATVGLRFTVADTGPGIDSEELELLFRPFFQSAANKTGSGAGLGLAISRKFAQLMGGDVTIDQTQSEGSTFYCDVFVQSLAAQEIKPTAPNQQAKVTGIMDPQSTYRVLIVDDSQDNRLFLSQMLSIPGIDLREAQNGEQAIQLNTNWLPHLILMDVRMPIMDGLEATRRIRMSSSQHCPHIIALTANAFEQDRHTALAAGCDDFVAKPCSPGEIFERMGQLLNIEFIYDSEQPLYSPPSTDIYVSTAAKQTIVDSLEAMPSEWQTQFKEGIRTLSGEVVLELLVDVSPEHQAMVDRVSDLVNEFRYDLLAEMLEIS</sequence>
<dbReference type="InterPro" id="IPR000014">
    <property type="entry name" value="PAS"/>
</dbReference>
<dbReference type="InterPro" id="IPR036097">
    <property type="entry name" value="HisK_dim/P_sf"/>
</dbReference>
<dbReference type="Pfam" id="PF00512">
    <property type="entry name" value="HisKA"/>
    <property type="match status" value="1"/>
</dbReference>
<feature type="modified residue" description="4-aspartylphosphate" evidence="7">
    <location>
        <position position="2691"/>
    </location>
</feature>
<dbReference type="CDD" id="cd16922">
    <property type="entry name" value="HATPase_EvgS-ArcB-TorS-like"/>
    <property type="match status" value="1"/>
</dbReference>
<dbReference type="Gene3D" id="3.30.450.40">
    <property type="match status" value="2"/>
</dbReference>
<feature type="domain" description="PAS" evidence="12">
    <location>
        <begin position="1761"/>
        <end position="1832"/>
    </location>
</feature>
<keyword evidence="8" id="KW-0175">Coiled coil</keyword>
<organism evidence="14 15">
    <name type="scientific">Acaryochloris thomasi RCC1774</name>
    <dbReference type="NCBI Taxonomy" id="1764569"/>
    <lineage>
        <taxon>Bacteria</taxon>
        <taxon>Bacillati</taxon>
        <taxon>Cyanobacteriota</taxon>
        <taxon>Cyanophyceae</taxon>
        <taxon>Acaryochloridales</taxon>
        <taxon>Acaryochloridaceae</taxon>
        <taxon>Acaryochloris</taxon>
        <taxon>Acaryochloris thomasi</taxon>
    </lineage>
</organism>
<dbReference type="SUPFAM" id="SSF52540">
    <property type="entry name" value="P-loop containing nucleoside triphosphate hydrolases"/>
    <property type="match status" value="1"/>
</dbReference>
<dbReference type="PROSITE" id="PS50113">
    <property type="entry name" value="PAC"/>
    <property type="match status" value="5"/>
</dbReference>
<dbReference type="CDD" id="cd14014">
    <property type="entry name" value="STKc_PknB_like"/>
    <property type="match status" value="1"/>
</dbReference>
<keyword evidence="3 7" id="KW-0597">Phosphoprotein</keyword>
<dbReference type="SUPFAM" id="SSF56112">
    <property type="entry name" value="Protein kinase-like (PK-like)"/>
    <property type="match status" value="1"/>
</dbReference>
<evidence type="ECO:0000313" key="14">
    <source>
        <dbReference type="EMBL" id="PZD72357.1"/>
    </source>
</evidence>
<evidence type="ECO:0000256" key="8">
    <source>
        <dbReference type="SAM" id="Coils"/>
    </source>
</evidence>
<evidence type="ECO:0000259" key="12">
    <source>
        <dbReference type="PROSITE" id="PS50112"/>
    </source>
</evidence>
<feature type="coiled-coil region" evidence="8">
    <location>
        <begin position="2352"/>
        <end position="2382"/>
    </location>
</feature>
<dbReference type="EMBL" id="PQWO01000010">
    <property type="protein sequence ID" value="PZD72357.1"/>
    <property type="molecule type" value="Genomic_DNA"/>
</dbReference>
<dbReference type="Gene3D" id="1.10.287.130">
    <property type="match status" value="1"/>
</dbReference>
<dbReference type="InterPro" id="IPR000719">
    <property type="entry name" value="Prot_kinase_dom"/>
</dbReference>
<accession>A0A2W1JV12</accession>
<feature type="domain" description="PAS" evidence="12">
    <location>
        <begin position="1635"/>
        <end position="1705"/>
    </location>
</feature>
<evidence type="ECO:0000259" key="9">
    <source>
        <dbReference type="PROSITE" id="PS50011"/>
    </source>
</evidence>
<feature type="domain" description="Response regulatory" evidence="11">
    <location>
        <begin position="2642"/>
        <end position="2758"/>
    </location>
</feature>
<dbReference type="InterPro" id="IPR027417">
    <property type="entry name" value="P-loop_NTPase"/>
</dbReference>
<dbReference type="SMART" id="SM00065">
    <property type="entry name" value="GAF"/>
    <property type="match status" value="2"/>
</dbReference>
<dbReference type="OrthoDB" id="573511at2"/>
<dbReference type="PROSITE" id="PS50011">
    <property type="entry name" value="PROTEIN_KINASE_DOM"/>
    <property type="match status" value="1"/>
</dbReference>
<dbReference type="PANTHER" id="PTHR43642">
    <property type="entry name" value="HYBRID SIGNAL TRANSDUCTION HISTIDINE KINASE G"/>
    <property type="match status" value="1"/>
</dbReference>
<evidence type="ECO:0000256" key="6">
    <source>
        <dbReference type="ARBA" id="ARBA00023012"/>
    </source>
</evidence>
<dbReference type="InterPro" id="IPR003018">
    <property type="entry name" value="GAF"/>
</dbReference>
<dbReference type="PRINTS" id="PR00344">
    <property type="entry name" value="BCTRLSENSOR"/>
</dbReference>
<dbReference type="GO" id="GO:0009882">
    <property type="term" value="F:blue light photoreceptor activity"/>
    <property type="evidence" value="ECO:0007669"/>
    <property type="project" value="UniProtKB-ARBA"/>
</dbReference>
<dbReference type="Gene3D" id="3.40.50.300">
    <property type="entry name" value="P-loop containing nucleotide triphosphate hydrolases"/>
    <property type="match status" value="1"/>
</dbReference>
<dbReference type="SUPFAM" id="SSF55874">
    <property type="entry name" value="ATPase domain of HSP90 chaperone/DNA topoisomerase II/histidine kinase"/>
    <property type="match status" value="1"/>
</dbReference>
<dbReference type="Pfam" id="PF00072">
    <property type="entry name" value="Response_reg"/>
    <property type="match status" value="1"/>
</dbReference>
<evidence type="ECO:0000259" key="13">
    <source>
        <dbReference type="PROSITE" id="PS50113"/>
    </source>
</evidence>
<keyword evidence="4 14" id="KW-0808">Transferase</keyword>
<dbReference type="Pfam" id="PF02518">
    <property type="entry name" value="HATPase_c"/>
    <property type="match status" value="1"/>
</dbReference>
<dbReference type="GO" id="GO:0000155">
    <property type="term" value="F:phosphorelay sensor kinase activity"/>
    <property type="evidence" value="ECO:0007669"/>
    <property type="project" value="InterPro"/>
</dbReference>